<evidence type="ECO:0000313" key="1">
    <source>
        <dbReference type="EMBL" id="CAD1470180.1"/>
    </source>
</evidence>
<name>A0A6V7GWJ9_9HYME</name>
<accession>A0A6V7GWJ9</accession>
<dbReference type="AlphaFoldDB" id="A0A6V7GWJ9"/>
<protein>
    <submittedName>
        <fullName evidence="1">Uncharacterized protein</fullName>
    </submittedName>
</protein>
<feature type="non-terminal residue" evidence="1">
    <location>
        <position position="1"/>
    </location>
</feature>
<dbReference type="Proteomes" id="UP000752696">
    <property type="component" value="Unassembled WGS sequence"/>
</dbReference>
<reference evidence="1" key="1">
    <citation type="submission" date="2020-07" db="EMBL/GenBank/DDBJ databases">
        <authorList>
            <person name="Nazaruddin N."/>
        </authorList>
    </citation>
    <scope>NUCLEOTIDE SEQUENCE</scope>
</reference>
<proteinExistence type="predicted"/>
<gene>
    <name evidence="1" type="ORF">MHI_LOCUS179875</name>
</gene>
<sequence length="89" mass="10456">MKYEQLPIARISLYSTSRLRSRMRSNRSYSLWMKHGLKSSERTRISYMQATPQVDTSGLVAWLPWFVKRMLLRMGQAEISPTAYQLEAL</sequence>
<organism evidence="1 2">
    <name type="scientific">Heterotrigona itama</name>
    <dbReference type="NCBI Taxonomy" id="395501"/>
    <lineage>
        <taxon>Eukaryota</taxon>
        <taxon>Metazoa</taxon>
        <taxon>Ecdysozoa</taxon>
        <taxon>Arthropoda</taxon>
        <taxon>Hexapoda</taxon>
        <taxon>Insecta</taxon>
        <taxon>Pterygota</taxon>
        <taxon>Neoptera</taxon>
        <taxon>Endopterygota</taxon>
        <taxon>Hymenoptera</taxon>
        <taxon>Apocrita</taxon>
        <taxon>Aculeata</taxon>
        <taxon>Apoidea</taxon>
        <taxon>Anthophila</taxon>
        <taxon>Apidae</taxon>
        <taxon>Heterotrigona</taxon>
    </lineage>
</organism>
<dbReference type="EMBL" id="CAJDYZ010003520">
    <property type="protein sequence ID" value="CAD1470180.1"/>
    <property type="molecule type" value="Genomic_DNA"/>
</dbReference>
<comment type="caution">
    <text evidence="1">The sequence shown here is derived from an EMBL/GenBank/DDBJ whole genome shotgun (WGS) entry which is preliminary data.</text>
</comment>
<evidence type="ECO:0000313" key="2">
    <source>
        <dbReference type="Proteomes" id="UP000752696"/>
    </source>
</evidence>
<keyword evidence="2" id="KW-1185">Reference proteome</keyword>